<name>A0ABD5IUX5_9BACL</name>
<dbReference type="InterPro" id="IPR002545">
    <property type="entry name" value="CheW-lke_dom"/>
</dbReference>
<comment type="caution">
    <text evidence="2">The sequence shown here is derived from an EMBL/GenBank/DDBJ whole genome shotgun (WGS) entry which is preliminary data.</text>
</comment>
<sequence>MNKVVVFQLGNEQYAIPIEQVVSIEKMAAPTVIPQMPDYMLGVVRIRGELVPVLDMAKILYRHSYIQTEKTRLIVVQAEDLVVAFIADDAKEILDIPSEAMKQLNMLAYRQTPYFLGVANLPERLITLIDANRLFESLEGMQMIKERIKENQS</sequence>
<protein>
    <submittedName>
        <fullName evidence="2">Chemotaxis protein CheW</fullName>
    </submittedName>
</protein>
<feature type="domain" description="CheW-like" evidence="1">
    <location>
        <begin position="1"/>
        <end position="140"/>
    </location>
</feature>
<evidence type="ECO:0000259" key="1">
    <source>
        <dbReference type="PROSITE" id="PS50851"/>
    </source>
</evidence>
<dbReference type="Gene3D" id="2.30.30.40">
    <property type="entry name" value="SH3 Domains"/>
    <property type="match status" value="1"/>
</dbReference>
<accession>A0ABD5IUX5</accession>
<evidence type="ECO:0000313" key="3">
    <source>
        <dbReference type="Proteomes" id="UP001339962"/>
    </source>
</evidence>
<dbReference type="EMBL" id="JARTLI010000013">
    <property type="protein sequence ID" value="MED5052125.1"/>
    <property type="molecule type" value="Genomic_DNA"/>
</dbReference>
<evidence type="ECO:0000313" key="2">
    <source>
        <dbReference type="EMBL" id="MED5052125.1"/>
    </source>
</evidence>
<dbReference type="InterPro" id="IPR036061">
    <property type="entry name" value="CheW-like_dom_sf"/>
</dbReference>
<dbReference type="SMART" id="SM00260">
    <property type="entry name" value="CheW"/>
    <property type="match status" value="1"/>
</dbReference>
<reference evidence="2 3" key="1">
    <citation type="submission" date="2023-03" db="EMBL/GenBank/DDBJ databases">
        <title>Bacillus Genome Sequencing.</title>
        <authorList>
            <person name="Dunlap C."/>
        </authorList>
    </citation>
    <scope>NUCLEOTIDE SEQUENCE [LARGE SCALE GENOMIC DNA]</scope>
    <source>
        <strain evidence="2 3">NRS-38</strain>
    </source>
</reference>
<dbReference type="PANTHER" id="PTHR22617:SF23">
    <property type="entry name" value="CHEMOTAXIS PROTEIN CHEW"/>
    <property type="match status" value="1"/>
</dbReference>
<dbReference type="PROSITE" id="PS50851">
    <property type="entry name" value="CHEW"/>
    <property type="match status" value="1"/>
</dbReference>
<dbReference type="RefSeq" id="WP_212386750.1">
    <property type="nucleotide sequence ID" value="NZ_JAGUQN010000001.1"/>
</dbReference>
<dbReference type="PANTHER" id="PTHR22617">
    <property type="entry name" value="CHEMOTAXIS SENSOR HISTIDINE KINASE-RELATED"/>
    <property type="match status" value="1"/>
</dbReference>
<dbReference type="Proteomes" id="UP001339962">
    <property type="component" value="Unassembled WGS sequence"/>
</dbReference>
<proteinExistence type="predicted"/>
<organism evidence="2 3">
    <name type="scientific">Anoxybacteroides rupiense</name>
    <dbReference type="NCBI Taxonomy" id="311460"/>
    <lineage>
        <taxon>Bacteria</taxon>
        <taxon>Bacillati</taxon>
        <taxon>Bacillota</taxon>
        <taxon>Bacilli</taxon>
        <taxon>Bacillales</taxon>
        <taxon>Anoxybacillaceae</taxon>
        <taxon>Anoxybacteroides</taxon>
    </lineage>
</organism>
<dbReference type="Gene3D" id="2.40.50.180">
    <property type="entry name" value="CheA-289, Domain 4"/>
    <property type="match status" value="1"/>
</dbReference>
<dbReference type="SUPFAM" id="SSF50341">
    <property type="entry name" value="CheW-like"/>
    <property type="match status" value="1"/>
</dbReference>
<dbReference type="Pfam" id="PF01584">
    <property type="entry name" value="CheW"/>
    <property type="match status" value="1"/>
</dbReference>
<dbReference type="AlphaFoldDB" id="A0ABD5IUX5"/>
<dbReference type="InterPro" id="IPR039315">
    <property type="entry name" value="CheW"/>
</dbReference>
<gene>
    <name evidence="2" type="ORF">P9850_09695</name>
</gene>